<feature type="region of interest" description="Disordered" evidence="1">
    <location>
        <begin position="1400"/>
        <end position="1480"/>
    </location>
</feature>
<evidence type="ECO:0000256" key="1">
    <source>
        <dbReference type="SAM" id="MobiDB-lite"/>
    </source>
</evidence>
<feature type="transmembrane region" description="Helical" evidence="2">
    <location>
        <begin position="135"/>
        <end position="158"/>
    </location>
</feature>
<feature type="transmembrane region" description="Helical" evidence="2">
    <location>
        <begin position="300"/>
        <end position="321"/>
    </location>
</feature>
<feature type="region of interest" description="Disordered" evidence="1">
    <location>
        <begin position="1309"/>
        <end position="1385"/>
    </location>
</feature>
<feature type="transmembrane region" description="Helical" evidence="2">
    <location>
        <begin position="681"/>
        <end position="701"/>
    </location>
</feature>
<feature type="transmembrane region" description="Helical" evidence="2">
    <location>
        <begin position="989"/>
        <end position="1007"/>
    </location>
</feature>
<organism evidence="3 4">
    <name type="scientific">Actinia tenebrosa</name>
    <name type="common">Australian red waratah sea anemone</name>
    <dbReference type="NCBI Taxonomy" id="6105"/>
    <lineage>
        <taxon>Eukaryota</taxon>
        <taxon>Metazoa</taxon>
        <taxon>Cnidaria</taxon>
        <taxon>Anthozoa</taxon>
        <taxon>Hexacorallia</taxon>
        <taxon>Actiniaria</taxon>
        <taxon>Actiniidae</taxon>
        <taxon>Actinia</taxon>
    </lineage>
</organism>
<dbReference type="GeneID" id="116302959"/>
<feature type="transmembrane region" description="Helical" evidence="2">
    <location>
        <begin position="722"/>
        <end position="740"/>
    </location>
</feature>
<dbReference type="OrthoDB" id="6021832at2759"/>
<protein>
    <submittedName>
        <fullName evidence="4">Uncharacterized protein LOC116302959</fullName>
    </submittedName>
</protein>
<feature type="transmembrane region" description="Helical" evidence="2">
    <location>
        <begin position="854"/>
        <end position="880"/>
    </location>
</feature>
<gene>
    <name evidence="4" type="primary">LOC116302959</name>
</gene>
<reference evidence="4" key="1">
    <citation type="submission" date="2025-08" db="UniProtKB">
        <authorList>
            <consortium name="RefSeq"/>
        </authorList>
    </citation>
    <scope>IDENTIFICATION</scope>
    <source>
        <tissue evidence="4">Tentacle</tissue>
    </source>
</reference>
<dbReference type="RefSeq" id="XP_031568248.1">
    <property type="nucleotide sequence ID" value="XM_031712388.1"/>
</dbReference>
<keyword evidence="2" id="KW-0812">Transmembrane</keyword>
<evidence type="ECO:0000256" key="2">
    <source>
        <dbReference type="SAM" id="Phobius"/>
    </source>
</evidence>
<feature type="transmembrane region" description="Helical" evidence="2">
    <location>
        <begin position="341"/>
        <end position="371"/>
    </location>
</feature>
<feature type="transmembrane region" description="Helical" evidence="2">
    <location>
        <begin position="424"/>
        <end position="445"/>
    </location>
</feature>
<proteinExistence type="predicted"/>
<feature type="transmembrane region" description="Helical" evidence="2">
    <location>
        <begin position="465"/>
        <end position="491"/>
    </location>
</feature>
<accession>A0A6P8IPF2</accession>
<evidence type="ECO:0000313" key="3">
    <source>
        <dbReference type="Proteomes" id="UP000515163"/>
    </source>
</evidence>
<feature type="transmembrane region" description="Helical" evidence="2">
    <location>
        <begin position="231"/>
        <end position="255"/>
    </location>
</feature>
<sequence>MSEIIDCMVFIVQKTCWSLWKFTEFVGKRILDLLGLVFNILACLTVIRLPCMIQQFLHMEDISQWRYVGFVQLIIFIMDIPVIIMGLISLVLTMGFVLIPFLRKVKKKGVKCDYTHQDDDIFFGGFMLRKIVVGYFVRVMCDIFCIPLGLICLCSWRGPTLIRKIKKKKNWEDLGWRKVCIVQFFHLVVDIPCLVCGILLMVTWRGPYLIYVLYKRKEDNDFSWNADRFEVFLQLFLLFTDLIFLSIFLVTMITWRGPLLIYELVEYRNEPHSVDEDEDECIRVNSDWVIKYMIAKHATLIFVDIPCIICALIVMVTLWRFPSFVRNCTKDEWELRKNCLTQFVLLLIDFVFLLLNILCLILSVVVLATLWRAYPLIKDLKKYFKQRSEIPQTPVNESEQQKKERKNLRNKNSWKIRKAAFKHFGFLFIDIPAIAACVLILVTLVRFPKLLSKLLQAGDFYMEFALISFGQLVKLIVDVVFILLFIVLMIMRPIQSWVHLLEDEEHRKMRLLRFYMQWVPDIIDKRHTIRRKMEEVFSQSLKNKSPPFNIHVELSIINAEFLKDLDWVRSKIKKYELDDQYDYLLHMIQFYEGKRAYKLHRLYLCELNYLHCANSAVHNENLFKYRNEMIAFEHKVDSAIRELKDFKVQKVPLWTNESGLRTRTRQETQQVLIKCLPSGRFLLTILIILNLLLIYRGPALIRNLCRRWYDRKKIVFKNLREYLKDFVTVVIILLVLLTVYRAPFLLVEVANDVISKRSWNAVRETVRRYPPKFAQDLVDLMVTLLSWKSIRFVFTATLFGILMPADLFLRVMKFAFKNTFFAILSTVILYFVFFGFPFVLTFKMAPSFLELSNGLAITVSIGVFGILLLLILIIASILTFKHRESSFSIRPKAYDYVRFNWTNAHALIFEFVEFLQLLALVFVVSEIPMYGAATLNKASQYLLLSFATFEVKFWLTIILFILWFFCCGLPVILEQVLETFDEGTFAKQVSWTLSVSLFTNTLFVTFFESFLSFVACKYDIGCTPVDQNFTGNATNLTSCPSAVLYDDQSIQCWNASHQGVAVFGLLALVWYTTTAVIFGTRYGDSDHPSLDLKFSPVYNVLINFAKALMVGLAVLAVANPYFVFGSLIFVNMVALIFTLQFRKFIGFNLSNSFVLILWRIVSFVSAAIAAVSAIIAKVMNDPTSKAPLFVFLAGVGVVLVLAVIISITRIVRRALTPMEHKRKEFRTCLRQLEDKLVRDNYMVNSWHKNRKRWRRLVRHVYEAQKNDDKNISDRTVELPAEMSPPPIADIQSRSRHSLVPELGMTFSTDVTQNLPPPPTYQELFPNIMGSHDGMPPPPPYYAQHGQSELVPINSPPSGKSTPENTAVNEEAPGQNPAEDKPGETISSDFRVSVSDDAGLKNSLVEDEGEITSFSDTKEVKLDIDKGTEEDEEPHEVQVELSLPETGEGARVESDEAKESPAFTEDSDFDQDENKNTDDTKVERSIQQAAAPLPANQYSELQDVTETQIDSILFLQSQFRTDGERRKESDPVLSLECNGKNLLLVLEEHIHYSAFSFSFITQIPMWRHSVENADWTQLVECLRILESNLSFTFNSPTRVDVACADQHLPLLRLPPDPDQVPLPVFVPEPRDPEEIRALADAERSRCLQDVATLEPPGDKWAVILDKILPTKPVLKKWFWDSESHEFALYFHRGIRGTITDVGPRGLKLAKGASISISKVIKGHFPISRRITFQKGFQPKGGKGPVSVTVSELGILEMPEKTYITAQDKRLALDKALDCLHEIAWK</sequence>
<keyword evidence="2" id="KW-1133">Transmembrane helix</keyword>
<feature type="compositionally biased region" description="Basic and acidic residues" evidence="1">
    <location>
        <begin position="1471"/>
        <end position="1480"/>
    </location>
</feature>
<feature type="compositionally biased region" description="Polar residues" evidence="1">
    <location>
        <begin position="1355"/>
        <end position="1367"/>
    </location>
</feature>
<name>A0A6P8IPF2_ACTTE</name>
<keyword evidence="2" id="KW-0472">Membrane</keyword>
<feature type="transmembrane region" description="Helical" evidence="2">
    <location>
        <begin position="821"/>
        <end position="842"/>
    </location>
</feature>
<feature type="transmembrane region" description="Helical" evidence="2">
    <location>
        <begin position="953"/>
        <end position="977"/>
    </location>
</feature>
<feature type="transmembrane region" description="Helical" evidence="2">
    <location>
        <begin position="1121"/>
        <end position="1141"/>
    </location>
</feature>
<dbReference type="KEGG" id="aten:116302959"/>
<feature type="transmembrane region" description="Helical" evidence="2">
    <location>
        <begin position="1153"/>
        <end position="1176"/>
    </location>
</feature>
<feature type="compositionally biased region" description="Basic and acidic residues" evidence="1">
    <location>
        <begin position="1447"/>
        <end position="1458"/>
    </location>
</feature>
<feature type="transmembrane region" description="Helical" evidence="2">
    <location>
        <begin position="1188"/>
        <end position="1211"/>
    </location>
</feature>
<dbReference type="InParanoid" id="A0A6P8IPF2"/>
<dbReference type="Proteomes" id="UP000515163">
    <property type="component" value="Unplaced"/>
</dbReference>
<keyword evidence="3" id="KW-1185">Reference proteome</keyword>
<feature type="transmembrane region" description="Helical" evidence="2">
    <location>
        <begin position="70"/>
        <end position="99"/>
    </location>
</feature>
<feature type="transmembrane region" description="Helical" evidence="2">
    <location>
        <begin position="30"/>
        <end position="49"/>
    </location>
</feature>
<feature type="compositionally biased region" description="Basic and acidic residues" evidence="1">
    <location>
        <begin position="1415"/>
        <end position="1426"/>
    </location>
</feature>
<feature type="transmembrane region" description="Helical" evidence="2">
    <location>
        <begin position="790"/>
        <end position="809"/>
    </location>
</feature>
<feature type="transmembrane region" description="Helical" evidence="2">
    <location>
        <begin position="1060"/>
        <end position="1082"/>
    </location>
</feature>
<evidence type="ECO:0000313" key="4">
    <source>
        <dbReference type="RefSeq" id="XP_031568248.1"/>
    </source>
</evidence>
<feature type="transmembrane region" description="Helical" evidence="2">
    <location>
        <begin position="179"/>
        <end position="204"/>
    </location>
</feature>
<feature type="transmembrane region" description="Helical" evidence="2">
    <location>
        <begin position="1094"/>
        <end position="1115"/>
    </location>
</feature>